<dbReference type="RefSeq" id="WP_190297304.1">
    <property type="nucleotide sequence ID" value="NZ_CP061172.1"/>
</dbReference>
<reference evidence="1 2" key="1">
    <citation type="submission" date="2020-09" db="EMBL/GenBank/DDBJ databases">
        <title>Characterization of Paenibacillus peoriae strain ZF390 with broad-spectrum antimicrobial activity as a potential biocontrol agent.</title>
        <authorList>
            <person name="Li L."/>
            <person name="Zhao Y."/>
            <person name="Li B."/>
            <person name="Xie X."/>
        </authorList>
    </citation>
    <scope>NUCLEOTIDE SEQUENCE [LARGE SCALE GENOMIC DNA]</scope>
    <source>
        <strain evidence="1 2">ZF390</strain>
    </source>
</reference>
<name>A0A7H0Y2U6_9BACL</name>
<organism evidence="1 2">
    <name type="scientific">Paenibacillus peoriae</name>
    <dbReference type="NCBI Taxonomy" id="59893"/>
    <lineage>
        <taxon>Bacteria</taxon>
        <taxon>Bacillati</taxon>
        <taxon>Bacillota</taxon>
        <taxon>Bacilli</taxon>
        <taxon>Bacillales</taxon>
        <taxon>Paenibacillaceae</taxon>
        <taxon>Paenibacillus</taxon>
    </lineage>
</organism>
<evidence type="ECO:0000313" key="1">
    <source>
        <dbReference type="EMBL" id="QNR65404.1"/>
    </source>
</evidence>
<dbReference type="Proteomes" id="UP000516384">
    <property type="component" value="Chromosome"/>
</dbReference>
<dbReference type="EMBL" id="CP061172">
    <property type="protein sequence ID" value="QNR65404.1"/>
    <property type="molecule type" value="Genomic_DNA"/>
</dbReference>
<dbReference type="SUPFAM" id="SSF56731">
    <property type="entry name" value="DNA primase core"/>
    <property type="match status" value="1"/>
</dbReference>
<accession>A0A7H0Y2U6</accession>
<dbReference type="AlphaFoldDB" id="A0A7H0Y2U6"/>
<sequence length="362" mass="41698">MSDSLKQLKEKIYDEGTIGQLLDELGCSDIKVNSGRSGDDLVTARLPGSSNPRGAQIYLSPNLHVELVGEGISGDVYGLVGFVLYGCRNFDEVRSKLYQIKTYICNVLGYEYSNNDFSKEQKPKQDWNWWLRDIQKQRPREYEVTKNEVLCKDVLNEFISGAWMGWLNEGISVAAQNDFGVGFHLPSERVTIQVHNAEGQLVGIKGRYVGNDKQQLEHKKYNYIYPCSKTIELFNLHRALPYIQESKKVYVFEGAKTTMKLWGWNIRNTVSIEGDRLHPVQAKILKGLGIDIEIVWAWDKGKDKEFVRNQIRQIKGRKMFYLYDNKERFEDKQSPVDCGYDIFMDLLTNDIYECDGLVSLVE</sequence>
<dbReference type="Gene3D" id="3.40.1360.10">
    <property type="match status" value="1"/>
</dbReference>
<proteinExistence type="predicted"/>
<evidence type="ECO:0000313" key="2">
    <source>
        <dbReference type="Proteomes" id="UP000516384"/>
    </source>
</evidence>
<gene>
    <name evidence="1" type="ORF">IAQ67_16040</name>
</gene>
<protein>
    <submittedName>
        <fullName evidence="1">DNA primase</fullName>
    </submittedName>
</protein>